<proteinExistence type="predicted"/>
<keyword evidence="2" id="KW-1185">Reference proteome</keyword>
<reference evidence="3 4" key="2">
    <citation type="submission" date="2023-11" db="UniProtKB">
        <authorList>
            <consortium name="WormBaseParasite"/>
        </authorList>
    </citation>
    <scope>IDENTIFICATION</scope>
</reference>
<keyword evidence="1" id="KW-1133">Transmembrane helix</keyword>
<dbReference type="OrthoDB" id="6283210at2759"/>
<sequence>MITFYGLETHNVHNISINATTYLSNSTVLLTTSEKVELQPGLIALVSLMAFVLLVMIATLLLPKSIQDNLFQLILNQTPDQTFNYIDVGLYKTRHSIYRKEVYSLAMQGNQYRKREETHTLLSSDKSSNSYKYKNNRQLRPLATKSVIASVSTPEDYEKSDQCSCSTSVCKSTLSSCNCQIQNDSVQMKNTKLVTFSTKTCCHENDDDENNHNHNCNKNIDTNVSCESCMYAGSRRNSTSNLVRYDSSTWNSFNLLTTSLNTRYSLPLRFTQSNQSIDSLKRLPSSPIFPKSKQSLLSSKRVRLQLSDIYVDRCK</sequence>
<reference evidence="2" key="1">
    <citation type="submission" date="2022-06" db="EMBL/GenBank/DDBJ databases">
        <authorList>
            <person name="Berger JAMES D."/>
            <person name="Berger JAMES D."/>
        </authorList>
    </citation>
    <scope>NUCLEOTIDE SEQUENCE [LARGE SCALE GENOMIC DNA]</scope>
</reference>
<name>A0A183WIB0_TRIRE</name>
<dbReference type="WBParaSite" id="TREG1_19840.2">
    <property type="protein sequence ID" value="TREG1_19840.2"/>
    <property type="gene ID" value="TREG1_19840"/>
</dbReference>
<dbReference type="AlphaFoldDB" id="A0A183WIB0"/>
<keyword evidence="1" id="KW-0812">Transmembrane</keyword>
<dbReference type="WBParaSite" id="TREG1_19840.1">
    <property type="protein sequence ID" value="TREG1_19840.1"/>
    <property type="gene ID" value="TREG1_19840"/>
</dbReference>
<evidence type="ECO:0000313" key="2">
    <source>
        <dbReference type="Proteomes" id="UP000050795"/>
    </source>
</evidence>
<keyword evidence="1" id="KW-0472">Membrane</keyword>
<accession>A0A183WIB0</accession>
<evidence type="ECO:0000313" key="3">
    <source>
        <dbReference type="WBParaSite" id="TREG1_19840.1"/>
    </source>
</evidence>
<feature type="transmembrane region" description="Helical" evidence="1">
    <location>
        <begin position="42"/>
        <end position="62"/>
    </location>
</feature>
<evidence type="ECO:0000256" key="1">
    <source>
        <dbReference type="SAM" id="Phobius"/>
    </source>
</evidence>
<evidence type="ECO:0000313" key="4">
    <source>
        <dbReference type="WBParaSite" id="TREG1_19840.2"/>
    </source>
</evidence>
<dbReference type="Proteomes" id="UP000050795">
    <property type="component" value="Unassembled WGS sequence"/>
</dbReference>
<protein>
    <submittedName>
        <fullName evidence="3 4">Laminin N-terminal domain-containing protein</fullName>
    </submittedName>
</protein>
<organism evidence="2 3">
    <name type="scientific">Trichobilharzia regenti</name>
    <name type="common">Nasal bird schistosome</name>
    <dbReference type="NCBI Taxonomy" id="157069"/>
    <lineage>
        <taxon>Eukaryota</taxon>
        <taxon>Metazoa</taxon>
        <taxon>Spiralia</taxon>
        <taxon>Lophotrochozoa</taxon>
        <taxon>Platyhelminthes</taxon>
        <taxon>Trematoda</taxon>
        <taxon>Digenea</taxon>
        <taxon>Strigeidida</taxon>
        <taxon>Schistosomatoidea</taxon>
        <taxon>Schistosomatidae</taxon>
        <taxon>Trichobilharzia</taxon>
    </lineage>
</organism>